<dbReference type="SUPFAM" id="SSF54495">
    <property type="entry name" value="UBC-like"/>
    <property type="match status" value="1"/>
</dbReference>
<dbReference type="GO" id="GO:0051321">
    <property type="term" value="P:meiotic cell cycle"/>
    <property type="evidence" value="ECO:0007669"/>
    <property type="project" value="UniProtKB-KW"/>
</dbReference>
<evidence type="ECO:0000313" key="27">
    <source>
        <dbReference type="EMBL" id="TIA89774.1"/>
    </source>
</evidence>
<dbReference type="FunFam" id="3.40.50.1010:FF:000111">
    <property type="entry name" value="Exonuclease 1"/>
    <property type="match status" value="1"/>
</dbReference>
<dbReference type="GO" id="GO:0005524">
    <property type="term" value="F:ATP binding"/>
    <property type="evidence" value="ECO:0007669"/>
    <property type="project" value="UniProtKB-KW"/>
</dbReference>
<dbReference type="CDD" id="cd23792">
    <property type="entry name" value="UBCc_UBE2D"/>
    <property type="match status" value="1"/>
</dbReference>
<dbReference type="SMART" id="SM00279">
    <property type="entry name" value="HhH2"/>
    <property type="match status" value="1"/>
</dbReference>
<dbReference type="InterPro" id="IPR006086">
    <property type="entry name" value="XPG-I_dom"/>
</dbReference>
<dbReference type="SUPFAM" id="SSF47807">
    <property type="entry name" value="5' to 3' exonuclease, C-terminal subdomain"/>
    <property type="match status" value="1"/>
</dbReference>
<evidence type="ECO:0000256" key="21">
    <source>
        <dbReference type="ARBA" id="ARBA00023254"/>
    </source>
</evidence>
<dbReference type="SMART" id="SM00484">
    <property type="entry name" value="XPGI"/>
    <property type="match status" value="1"/>
</dbReference>
<evidence type="ECO:0000256" key="4">
    <source>
        <dbReference type="ARBA" id="ARBA00022553"/>
    </source>
</evidence>
<feature type="compositionally biased region" description="Low complexity" evidence="25">
    <location>
        <begin position="826"/>
        <end position="839"/>
    </location>
</feature>
<comment type="function">
    <text evidence="22">5'-&gt;3' double-stranded DNA exonuclease which may also possess a cryptic 3'-&gt;5' double-stranded DNA exonuclease activity. Functions in DNA mismatch repair (MMR) to excise mismatch-containing DNA tracts directed by strand breaks located either 5' or 3' to the mismatch. Also exhibits endonuclease activity against 5'-overhanging flap structures similar to those generated by displacement synthesis when DNA polymerase encounters the 5'-end of a downstream Okazaki fragment. Required for somatic hypermutation (SHM) and class switch recombination (CSR) of immunoglobulin genes. Essential for male and female meiosis.</text>
</comment>
<feature type="active site" description="Glycyl thioester intermediate" evidence="24">
    <location>
        <position position="142"/>
    </location>
</feature>
<evidence type="ECO:0000256" key="14">
    <source>
        <dbReference type="ARBA" id="ARBA00022840"/>
    </source>
</evidence>
<keyword evidence="7" id="KW-0479">Metal-binding</keyword>
<evidence type="ECO:0000259" key="26">
    <source>
        <dbReference type="PROSITE" id="PS50127"/>
    </source>
</evidence>
<keyword evidence="6" id="KW-0540">Nuclease</keyword>
<dbReference type="Gene3D" id="1.10.150.20">
    <property type="entry name" value="5' to 3' exonuclease, C-terminal subdomain"/>
    <property type="match status" value="1"/>
</dbReference>
<evidence type="ECO:0000256" key="18">
    <source>
        <dbReference type="ARBA" id="ARBA00023125"/>
    </source>
</evidence>
<gene>
    <name evidence="27" type="ORF">E3P99_01867</name>
</gene>
<dbReference type="InterPro" id="IPR006085">
    <property type="entry name" value="XPG_DNA_repair_N"/>
</dbReference>
<keyword evidence="15" id="KW-0460">Magnesium</keyword>
<evidence type="ECO:0000256" key="19">
    <source>
        <dbReference type="ARBA" id="ARBA00023204"/>
    </source>
</evidence>
<evidence type="ECO:0000256" key="24">
    <source>
        <dbReference type="PROSITE-ProRule" id="PRU10133"/>
    </source>
</evidence>
<keyword evidence="11" id="KW-0833">Ubl conjugation pathway</keyword>
<comment type="cofactor">
    <cofactor evidence="1">
        <name>Mg(2+)</name>
        <dbReference type="ChEBI" id="CHEBI:18420"/>
    </cofactor>
</comment>
<keyword evidence="28" id="KW-1185">Reference proteome</keyword>
<keyword evidence="16" id="KW-0391">Immunity</keyword>
<comment type="subcellular location">
    <subcellularLocation>
        <location evidence="2">Nucleus</location>
    </subcellularLocation>
</comment>
<dbReference type="OrthoDB" id="26491at2759"/>
<dbReference type="PROSITE" id="PS50127">
    <property type="entry name" value="UBC_2"/>
    <property type="match status" value="1"/>
</dbReference>
<keyword evidence="20" id="KW-0539">Nucleus</keyword>
<dbReference type="InterPro" id="IPR029060">
    <property type="entry name" value="PIN-like_dom_sf"/>
</dbReference>
<feature type="domain" description="UBC core" evidence="26">
    <location>
        <begin position="58"/>
        <end position="204"/>
    </location>
</feature>
<name>A0A4T0FQB9_9BASI</name>
<dbReference type="Gene3D" id="3.40.50.1010">
    <property type="entry name" value="5'-nuclease"/>
    <property type="match status" value="1"/>
</dbReference>
<evidence type="ECO:0000256" key="2">
    <source>
        <dbReference type="ARBA" id="ARBA00004123"/>
    </source>
</evidence>
<dbReference type="SMART" id="SM00212">
    <property type="entry name" value="UBCc"/>
    <property type="match status" value="1"/>
</dbReference>
<evidence type="ECO:0000256" key="1">
    <source>
        <dbReference type="ARBA" id="ARBA00001946"/>
    </source>
</evidence>
<evidence type="ECO:0000256" key="3">
    <source>
        <dbReference type="ARBA" id="ARBA00012486"/>
    </source>
</evidence>
<dbReference type="Pfam" id="PF00867">
    <property type="entry name" value="XPG_I"/>
    <property type="match status" value="1"/>
</dbReference>
<evidence type="ECO:0000256" key="8">
    <source>
        <dbReference type="ARBA" id="ARBA00022741"/>
    </source>
</evidence>
<keyword evidence="10" id="KW-0227">DNA damage</keyword>
<feature type="region of interest" description="Disordered" evidence="25">
    <location>
        <begin position="579"/>
        <end position="643"/>
    </location>
</feature>
<protein>
    <recommendedName>
        <fullName evidence="3">E2 ubiquitin-conjugating enzyme</fullName>
        <ecNumber evidence="3">2.3.2.23</ecNumber>
    </recommendedName>
</protein>
<comment type="caution">
    <text evidence="27">The sequence shown here is derived from an EMBL/GenBank/DDBJ whole genome shotgun (WGS) entry which is preliminary data.</text>
</comment>
<dbReference type="AlphaFoldDB" id="A0A4T0FQB9"/>
<dbReference type="Proteomes" id="UP000310189">
    <property type="component" value="Unassembled WGS sequence"/>
</dbReference>
<evidence type="ECO:0000256" key="25">
    <source>
        <dbReference type="SAM" id="MobiDB-lite"/>
    </source>
</evidence>
<dbReference type="PRINTS" id="PR00853">
    <property type="entry name" value="XPGRADSUPER"/>
</dbReference>
<dbReference type="Pfam" id="PF00179">
    <property type="entry name" value="UQ_con"/>
    <property type="match status" value="1"/>
</dbReference>
<keyword evidence="19" id="KW-0234">DNA repair</keyword>
<evidence type="ECO:0000256" key="13">
    <source>
        <dbReference type="ARBA" id="ARBA00022839"/>
    </source>
</evidence>
<organism evidence="27 28">
    <name type="scientific">Wallemia hederae</name>
    <dbReference type="NCBI Taxonomy" id="1540922"/>
    <lineage>
        <taxon>Eukaryota</taxon>
        <taxon>Fungi</taxon>
        <taxon>Dikarya</taxon>
        <taxon>Basidiomycota</taxon>
        <taxon>Wallemiomycotina</taxon>
        <taxon>Wallemiomycetes</taxon>
        <taxon>Wallemiales</taxon>
        <taxon>Wallemiaceae</taxon>
        <taxon>Wallemia</taxon>
    </lineage>
</organism>
<evidence type="ECO:0000256" key="10">
    <source>
        <dbReference type="ARBA" id="ARBA00022763"/>
    </source>
</evidence>
<dbReference type="GO" id="GO:0046872">
    <property type="term" value="F:metal ion binding"/>
    <property type="evidence" value="ECO:0007669"/>
    <property type="project" value="UniProtKB-KW"/>
</dbReference>
<dbReference type="GO" id="GO:0002376">
    <property type="term" value="P:immune system process"/>
    <property type="evidence" value="ECO:0007669"/>
    <property type="project" value="UniProtKB-KW"/>
</dbReference>
<evidence type="ECO:0000256" key="12">
    <source>
        <dbReference type="ARBA" id="ARBA00022801"/>
    </source>
</evidence>
<proteinExistence type="predicted"/>
<dbReference type="InterPro" id="IPR006084">
    <property type="entry name" value="XPG/Rad2"/>
</dbReference>
<keyword evidence="12" id="KW-0378">Hydrolase</keyword>
<keyword evidence="4" id="KW-0597">Phosphoprotein</keyword>
<dbReference type="InterPro" id="IPR036279">
    <property type="entry name" value="5-3_exonuclease_C_sf"/>
</dbReference>
<evidence type="ECO:0000256" key="20">
    <source>
        <dbReference type="ARBA" id="ARBA00023242"/>
    </source>
</evidence>
<evidence type="ECO:0000256" key="17">
    <source>
        <dbReference type="ARBA" id="ARBA00022990"/>
    </source>
</evidence>
<evidence type="ECO:0000256" key="15">
    <source>
        <dbReference type="ARBA" id="ARBA00022842"/>
    </source>
</evidence>
<sequence length="894" mass="100426">MKDSTNTIPAARALPFVVPHRLVDTHFGIKRSELKNRDDVFVSLRPSSLLSTKRPRSMALKRINKELLDLGRDPPTSCSAGPTGDNMFSWTATIMGPSQSPYEGGVFFLNITFPTDYPFKPPKVSFQTKIYHPNINVNGSICLDILKDQWSPALTISKVLLSICSMLTDPNADDPLAPEIAHLYKTDRTRYETTAKEWTRKRLATFDKDQDILKHSSPPIHTLINKAEHASKPKHISEYKGQTLAIDAYVLLHRGAFSCPAEIVKAGQITDINKRNLELSKLSTKFLNYSIYQIKSMMAINVKPYVVFDGGPLGAKLYTENNRDASRTKNLSIALNLEAQGKKSQARQAFSKCVDITPRMAYELIKVLRTMRVDYVVAPYEADAQMYHLERIGLVDGIITEDSDLLVFGAKKVIFKLKQDGNCDEIARDRFGLVRLDGVPLCSRKWTDVHFRRMAILSGCDYLKSLPGVGLKKAFDAVRRGGETFEMLCLYFHHQYENKGKKIPEDYWYKFRLADLAFMHQRIWCPIERRIKPLNPLPDEVADNQEINDWIGSDMSDEVAEAIANGDFCPVTNEDFASNSVPTKPKAMTNSNANTDKLPPQKSLFDFFGKKPQGTGNDSGRKTFTGVTAERAPVKQKPPTALKHTPLNQRENVSSPYFNAIASTSQPAKRKSDVAEMPQRTKVATPTHNRLQSSTHGYSSPISASDGLISSPVSVDHHRKSSNLAYTEDEVLEEFEFDTPPRNDVVKKPKLAIDASPSPTQRLKEQIEINEKEKEKEREKENDNSLADVCCDSEDEVEIVADSSMRSTETITKSWWQRYSFDKNKTSQSQSTSASISIPSSPPPLQEAEQDPDHLTPFSSFPLAHSQTPPQSNDAVMSSSQNKLLSFAYRPYRP</sequence>
<dbReference type="Gene3D" id="3.10.110.10">
    <property type="entry name" value="Ubiquitin Conjugating Enzyme"/>
    <property type="match status" value="1"/>
</dbReference>
<evidence type="ECO:0000313" key="28">
    <source>
        <dbReference type="Proteomes" id="UP000310189"/>
    </source>
</evidence>
<feature type="region of interest" description="Disordered" evidence="25">
    <location>
        <begin position="823"/>
        <end position="880"/>
    </location>
</feature>
<keyword evidence="13" id="KW-0269">Exonuclease</keyword>
<keyword evidence="8" id="KW-0547">Nucleotide-binding</keyword>
<dbReference type="Pfam" id="PF00752">
    <property type="entry name" value="XPG_N"/>
    <property type="match status" value="1"/>
</dbReference>
<feature type="region of interest" description="Disordered" evidence="25">
    <location>
        <begin position="664"/>
        <end position="701"/>
    </location>
</feature>
<keyword evidence="18" id="KW-0238">DNA-binding</keyword>
<dbReference type="InterPro" id="IPR016135">
    <property type="entry name" value="UBQ-conjugating_enzyme/RWD"/>
</dbReference>
<feature type="compositionally biased region" description="Basic and acidic residues" evidence="25">
    <location>
        <begin position="762"/>
        <end position="783"/>
    </location>
</feature>
<dbReference type="PANTHER" id="PTHR11081">
    <property type="entry name" value="FLAP ENDONUCLEASE FAMILY MEMBER"/>
    <property type="match status" value="1"/>
</dbReference>
<dbReference type="GO" id="GO:0017108">
    <property type="term" value="F:5'-flap endonuclease activity"/>
    <property type="evidence" value="ECO:0007669"/>
    <property type="project" value="TreeGrafter"/>
</dbReference>
<accession>A0A4T0FQB9</accession>
<dbReference type="FunFam" id="3.10.110.10:FF:000010">
    <property type="entry name" value="Ubiquitin-conjugating enzyme E2-16 kDa"/>
    <property type="match status" value="1"/>
</dbReference>
<evidence type="ECO:0000256" key="11">
    <source>
        <dbReference type="ARBA" id="ARBA00022786"/>
    </source>
</evidence>
<dbReference type="GO" id="GO:0005634">
    <property type="term" value="C:nucleus"/>
    <property type="evidence" value="ECO:0007669"/>
    <property type="project" value="UniProtKB-SubCell"/>
</dbReference>
<evidence type="ECO:0000256" key="23">
    <source>
        <dbReference type="ARBA" id="ARBA00064664"/>
    </source>
</evidence>
<feature type="compositionally biased region" description="Polar residues" evidence="25">
    <location>
        <begin position="579"/>
        <end position="595"/>
    </location>
</feature>
<feature type="region of interest" description="Disordered" evidence="25">
    <location>
        <begin position="740"/>
        <end position="793"/>
    </location>
</feature>
<dbReference type="SUPFAM" id="SSF88723">
    <property type="entry name" value="PIN domain-like"/>
    <property type="match status" value="1"/>
</dbReference>
<keyword evidence="14" id="KW-0067">ATP-binding</keyword>
<dbReference type="EC" id="2.3.2.23" evidence="3"/>
<keyword evidence="17" id="KW-0007">Acetylation</keyword>
<dbReference type="GO" id="GO:0006281">
    <property type="term" value="P:DNA repair"/>
    <property type="evidence" value="ECO:0007669"/>
    <property type="project" value="UniProtKB-KW"/>
</dbReference>
<dbReference type="GO" id="GO:0061631">
    <property type="term" value="F:ubiquitin conjugating enzyme activity"/>
    <property type="evidence" value="ECO:0007669"/>
    <property type="project" value="UniProtKB-EC"/>
</dbReference>
<dbReference type="PROSITE" id="PS00183">
    <property type="entry name" value="UBC_1"/>
    <property type="match status" value="1"/>
</dbReference>
<dbReference type="InterPro" id="IPR023313">
    <property type="entry name" value="UBQ-conjugating_AS"/>
</dbReference>
<feature type="compositionally biased region" description="Polar residues" evidence="25">
    <location>
        <begin position="682"/>
        <end position="701"/>
    </location>
</feature>
<evidence type="ECO:0000256" key="5">
    <source>
        <dbReference type="ARBA" id="ARBA00022679"/>
    </source>
</evidence>
<reference evidence="27 28" key="1">
    <citation type="submission" date="2019-03" db="EMBL/GenBank/DDBJ databases">
        <title>Sequencing 23 genomes of Wallemia ichthyophaga.</title>
        <authorList>
            <person name="Gostincar C."/>
        </authorList>
    </citation>
    <scope>NUCLEOTIDE SEQUENCE [LARGE SCALE GENOMIC DNA]</scope>
    <source>
        <strain evidence="27 28">EXF-5753</strain>
    </source>
</reference>
<evidence type="ECO:0000256" key="9">
    <source>
        <dbReference type="ARBA" id="ARBA00022759"/>
    </source>
</evidence>
<dbReference type="CDD" id="cd09857">
    <property type="entry name" value="PIN_EXO1"/>
    <property type="match status" value="1"/>
</dbReference>
<dbReference type="InterPro" id="IPR008918">
    <property type="entry name" value="HhH2"/>
</dbReference>
<dbReference type="GO" id="GO:0003677">
    <property type="term" value="F:DNA binding"/>
    <property type="evidence" value="ECO:0007669"/>
    <property type="project" value="UniProtKB-KW"/>
</dbReference>
<comment type="subunit">
    <text evidence="23">Interacts with the MLH1-PMS2 heterodimer via MLH1. Interacts with MSH3. Interacts with the MSH2-MSH6 heterodimer via MSH2, and this interaction may increase the processivity of the 5'-&gt;3' exonuclease activity. Interacts with PCNA, and this interaction may both stimulate the cryptic 3'-&gt;5' exonuclease activity and suppress the 5'-&gt;3' exonuclease activity. Interacts with WRN, and this interaction stimulates both the 5'-&gt;3' exonuclease activity and cleavage of 5'-overhanging flap structures. Interacts with RECQL/RECQ1, and this interaction stimulates cleavage of 5'-overhanging flap structures. Interacts with DNA helicase ZGRF1; the interaction is increased following DNA damage induction.</text>
</comment>
<feature type="compositionally biased region" description="Polar residues" evidence="25">
    <location>
        <begin position="865"/>
        <end position="880"/>
    </location>
</feature>
<dbReference type="PANTHER" id="PTHR11081:SF65">
    <property type="entry name" value="DNA DAMAGE-INDUCIBLE PROTEIN DIN7-RELATED"/>
    <property type="match status" value="1"/>
</dbReference>
<dbReference type="InterPro" id="IPR044752">
    <property type="entry name" value="PIN-like_EXO1"/>
</dbReference>
<evidence type="ECO:0000256" key="16">
    <source>
        <dbReference type="ARBA" id="ARBA00022859"/>
    </source>
</evidence>
<evidence type="ECO:0000256" key="22">
    <source>
        <dbReference type="ARBA" id="ARBA00057694"/>
    </source>
</evidence>
<dbReference type="InterPro" id="IPR000608">
    <property type="entry name" value="UBC"/>
</dbReference>
<evidence type="ECO:0000256" key="6">
    <source>
        <dbReference type="ARBA" id="ARBA00022722"/>
    </source>
</evidence>
<dbReference type="GO" id="GO:0004527">
    <property type="term" value="F:exonuclease activity"/>
    <property type="evidence" value="ECO:0007669"/>
    <property type="project" value="UniProtKB-KW"/>
</dbReference>
<dbReference type="SMART" id="SM00485">
    <property type="entry name" value="XPGN"/>
    <property type="match status" value="1"/>
</dbReference>
<keyword evidence="5" id="KW-0808">Transferase</keyword>
<keyword evidence="21" id="KW-0469">Meiosis</keyword>
<dbReference type="FunFam" id="1.10.150.20:FF:000011">
    <property type="entry name" value="exonuclease 1"/>
    <property type="match status" value="1"/>
</dbReference>
<keyword evidence="9" id="KW-0255">Endonuclease</keyword>
<dbReference type="EMBL" id="SPNW01000024">
    <property type="protein sequence ID" value="TIA89774.1"/>
    <property type="molecule type" value="Genomic_DNA"/>
</dbReference>
<evidence type="ECO:0000256" key="7">
    <source>
        <dbReference type="ARBA" id="ARBA00022723"/>
    </source>
</evidence>